<proteinExistence type="predicted"/>
<name>A0AA49JBV2_9BACT</name>
<dbReference type="AlphaFoldDB" id="A0AA49JBV2"/>
<dbReference type="EMBL" id="CP120682">
    <property type="protein sequence ID" value="WKN35033.1"/>
    <property type="molecule type" value="Genomic_DNA"/>
</dbReference>
<gene>
    <name evidence="1" type="ORF">K4G66_21890</name>
</gene>
<reference evidence="1" key="2">
    <citation type="journal article" date="2024" name="Antonie Van Leeuwenhoek">
        <title>Roseihalotalea indica gen. nov., sp. nov., a halophilic Bacteroidetes from mesopelagic Southwest Indian Ocean with higher carbohydrate metabolic potential.</title>
        <authorList>
            <person name="Chen B."/>
            <person name="Zhang M."/>
            <person name="Lin D."/>
            <person name="Ye J."/>
            <person name="Tang K."/>
        </authorList>
    </citation>
    <scope>NUCLEOTIDE SEQUENCE</scope>
    <source>
        <strain evidence="1">TK19036</strain>
    </source>
</reference>
<evidence type="ECO:0000313" key="1">
    <source>
        <dbReference type="EMBL" id="WKN35033.1"/>
    </source>
</evidence>
<reference evidence="1" key="1">
    <citation type="journal article" date="2023" name="Comput. Struct. Biotechnol. J.">
        <title>Discovery of a novel marine Bacteroidetes with a rich repertoire of carbohydrate-active enzymes.</title>
        <authorList>
            <person name="Chen B."/>
            <person name="Liu G."/>
            <person name="Chen Q."/>
            <person name="Wang H."/>
            <person name="Liu L."/>
            <person name="Tang K."/>
        </authorList>
    </citation>
    <scope>NUCLEOTIDE SEQUENCE</scope>
    <source>
        <strain evidence="1">TK19036</strain>
    </source>
</reference>
<organism evidence="1">
    <name type="scientific">Roseihalotalea indica</name>
    <dbReference type="NCBI Taxonomy" id="2867963"/>
    <lineage>
        <taxon>Bacteria</taxon>
        <taxon>Pseudomonadati</taxon>
        <taxon>Bacteroidota</taxon>
        <taxon>Cytophagia</taxon>
        <taxon>Cytophagales</taxon>
        <taxon>Catalimonadaceae</taxon>
        <taxon>Roseihalotalea</taxon>
    </lineage>
</organism>
<accession>A0AA49JBV2</accession>
<sequence>MRTFILIIGYWLMISVSLYAQAPHSGSVILTNQTQVEGKVDINSFINSAIVTTPDERQLTYHASMIDEIVTVDDCDQMRTFRCYDYRSNSFFDRMEKKLFQVVSDGSIVLLRRVFEYDIFDADDEYTVQEWYYVTEKNKVERIRNFRRQVLPLMNDYAEEMQAFRSRNNIKLRRLNDEVSMFLMVSYYNRLHTLEEDTALSQLTSK</sequence>
<protein>
    <submittedName>
        <fullName evidence="1">Uncharacterized protein</fullName>
    </submittedName>
</protein>